<dbReference type="AlphaFoldDB" id="A0A2P4XUY0"/>
<protein>
    <submittedName>
        <fullName evidence="1">Uncharacterized protein</fullName>
    </submittedName>
</protein>
<proteinExistence type="predicted"/>
<comment type="caution">
    <text evidence="1">The sequence shown here is derived from an EMBL/GenBank/DDBJ whole genome shotgun (WGS) entry which is preliminary data.</text>
</comment>
<dbReference type="EMBL" id="NCKW01007884">
    <property type="protein sequence ID" value="POM69337.1"/>
    <property type="molecule type" value="Genomic_DNA"/>
</dbReference>
<organism evidence="1 2">
    <name type="scientific">Phytophthora palmivora</name>
    <dbReference type="NCBI Taxonomy" id="4796"/>
    <lineage>
        <taxon>Eukaryota</taxon>
        <taxon>Sar</taxon>
        <taxon>Stramenopiles</taxon>
        <taxon>Oomycota</taxon>
        <taxon>Peronosporomycetes</taxon>
        <taxon>Peronosporales</taxon>
        <taxon>Peronosporaceae</taxon>
        <taxon>Phytophthora</taxon>
    </lineage>
</organism>
<accession>A0A2P4XUY0</accession>
<evidence type="ECO:0000313" key="2">
    <source>
        <dbReference type="Proteomes" id="UP000237271"/>
    </source>
</evidence>
<name>A0A2P4XUY0_9STRA</name>
<reference evidence="1 2" key="1">
    <citation type="journal article" date="2017" name="Genome Biol. Evol.">
        <title>Phytophthora megakarya and P. palmivora, closely related causal agents of cacao black pod rot, underwent increases in genome sizes and gene numbers by different mechanisms.</title>
        <authorList>
            <person name="Ali S.S."/>
            <person name="Shao J."/>
            <person name="Lary D.J."/>
            <person name="Kronmiller B."/>
            <person name="Shen D."/>
            <person name="Strem M.D."/>
            <person name="Amoako-Attah I."/>
            <person name="Akrofi A.Y."/>
            <person name="Begoude B.A."/>
            <person name="Ten Hoopen G.M."/>
            <person name="Coulibaly K."/>
            <person name="Kebe B.I."/>
            <person name="Melnick R.L."/>
            <person name="Guiltinan M.J."/>
            <person name="Tyler B.M."/>
            <person name="Meinhardt L.W."/>
            <person name="Bailey B.A."/>
        </authorList>
    </citation>
    <scope>NUCLEOTIDE SEQUENCE [LARGE SCALE GENOMIC DNA]</scope>
    <source>
        <strain evidence="2">sbr112.9</strain>
    </source>
</reference>
<gene>
    <name evidence="1" type="ORF">PHPALM_14389</name>
</gene>
<keyword evidence="2" id="KW-1185">Reference proteome</keyword>
<sequence>MGPLTKKITANWVAETMEAKQRVADIEDDMMPAEKYAKCDLVEGYCLCYESCVCPVDDGESAAVDLSVLSGDETDTATAITRAATEDKAISNHKRHQKITAEAKRRATIERSINAWGELIAEVNIKSFEKALPKYPIVAV</sequence>
<evidence type="ECO:0000313" key="1">
    <source>
        <dbReference type="EMBL" id="POM69337.1"/>
    </source>
</evidence>
<dbReference type="Proteomes" id="UP000237271">
    <property type="component" value="Unassembled WGS sequence"/>
</dbReference>